<keyword evidence="2" id="KW-0949">S-adenosyl-L-methionine</keyword>
<dbReference type="InterPro" id="IPR023874">
    <property type="entry name" value="DNA_rSAM_put"/>
</dbReference>
<dbReference type="GO" id="GO:0046872">
    <property type="term" value="F:metal ion binding"/>
    <property type="evidence" value="ECO:0007669"/>
    <property type="project" value="UniProtKB-KW"/>
</dbReference>
<keyword evidence="4" id="KW-0408">Iron</keyword>
<dbReference type="PANTHER" id="PTHR21180:SF9">
    <property type="entry name" value="TYPE II SECRETION SYSTEM PROTEIN K"/>
    <property type="match status" value="1"/>
</dbReference>
<dbReference type="EMBL" id="LECT01000029">
    <property type="protein sequence ID" value="KLU04123.1"/>
    <property type="molecule type" value="Genomic_DNA"/>
</dbReference>
<reference evidence="7" key="1">
    <citation type="submission" date="2015-05" db="EMBL/GenBank/DDBJ databases">
        <title>Permanent draft genome of Rhodopirellula islandicus K833.</title>
        <authorList>
            <person name="Kizina J."/>
            <person name="Richter M."/>
            <person name="Glockner F.O."/>
            <person name="Harder J."/>
        </authorList>
    </citation>
    <scope>NUCLEOTIDE SEQUENCE [LARGE SCALE GENOMIC DNA]</scope>
    <source>
        <strain evidence="7">K833</strain>
    </source>
</reference>
<dbReference type="CDD" id="cd01335">
    <property type="entry name" value="Radical_SAM"/>
    <property type="match status" value="1"/>
</dbReference>
<dbReference type="PROSITE" id="PS51918">
    <property type="entry name" value="RADICAL_SAM"/>
    <property type="match status" value="1"/>
</dbReference>
<evidence type="ECO:0000259" key="6">
    <source>
        <dbReference type="PROSITE" id="PS51918"/>
    </source>
</evidence>
<evidence type="ECO:0000256" key="5">
    <source>
        <dbReference type="ARBA" id="ARBA00023014"/>
    </source>
</evidence>
<sequence>MEVRDKLEILADAAKYDASCASSGSKGTRAGSQIGSTEGMGICHSYTPDGRCVSLLKILLTNYCIYDCQYCVNRISSDTPRARFTVDEVVSLTMEFYKRNYIEGLFLSSGIIQNSDYTMEQLIEVARRLRTDQHFGGYIHLKTIPNASQGLIDQAGAWADRLSVNIELPTESDLVQLAPEKKKPQIVDTMSGIREKIDENKEEKKSGFKPPRFAPAGQSTQMIVGATPTPDLEILKTASELYAGQRLRRVYYSAYSPIPHADARLPGQSPPLVREHRLYQADWLMRFYGFDASEIVADGDSNLSLEMDPKLAWAIANRHFFPVDVNRASREELLRIPGIGVRSVDRILKIRKFQSLRIADLRKLRVAWKRTKWFVETADHNPGLASLDKLDLGERAKPPTTQLLLFDASASAISGEV</sequence>
<dbReference type="GO" id="GO:0003824">
    <property type="term" value="F:catalytic activity"/>
    <property type="evidence" value="ECO:0007669"/>
    <property type="project" value="InterPro"/>
</dbReference>
<dbReference type="InterPro" id="IPR058240">
    <property type="entry name" value="rSAM_sf"/>
</dbReference>
<dbReference type="InterPro" id="IPR010994">
    <property type="entry name" value="RuvA_2-like"/>
</dbReference>
<dbReference type="NCBIfam" id="TIGR03916">
    <property type="entry name" value="rSAM_link_UDG"/>
    <property type="match status" value="1"/>
</dbReference>
<dbReference type="InterPro" id="IPR013785">
    <property type="entry name" value="Aldolase_TIM"/>
</dbReference>
<name>A0A0J1BC47_RHOIS</name>
<evidence type="ECO:0000256" key="4">
    <source>
        <dbReference type="ARBA" id="ARBA00023004"/>
    </source>
</evidence>
<dbReference type="Proteomes" id="UP000036367">
    <property type="component" value="Unassembled WGS sequence"/>
</dbReference>
<dbReference type="InterPro" id="IPR051675">
    <property type="entry name" value="Endo/Exo/Phosphatase_dom_1"/>
</dbReference>
<dbReference type="SFLD" id="SFLDG01102">
    <property type="entry name" value="Uncharacterised_Radical_SAM_Su"/>
    <property type="match status" value="1"/>
</dbReference>
<protein>
    <submittedName>
        <fullName evidence="7">Biotin synthase-likedomain containing protein</fullName>
    </submittedName>
</protein>
<keyword evidence="3" id="KW-0479">Metal-binding</keyword>
<dbReference type="SUPFAM" id="SSF102114">
    <property type="entry name" value="Radical SAM enzymes"/>
    <property type="match status" value="1"/>
</dbReference>
<evidence type="ECO:0000256" key="2">
    <source>
        <dbReference type="ARBA" id="ARBA00022691"/>
    </source>
</evidence>
<dbReference type="InterPro" id="IPR007197">
    <property type="entry name" value="rSAM"/>
</dbReference>
<feature type="domain" description="Radical SAM core" evidence="6">
    <location>
        <begin position="48"/>
        <end position="291"/>
    </location>
</feature>
<dbReference type="SUPFAM" id="SSF47781">
    <property type="entry name" value="RuvA domain 2-like"/>
    <property type="match status" value="1"/>
</dbReference>
<dbReference type="PANTHER" id="PTHR21180">
    <property type="entry name" value="ENDONUCLEASE/EXONUCLEASE/PHOSPHATASE FAMILY DOMAIN-CONTAINING PROTEIN 1"/>
    <property type="match status" value="1"/>
</dbReference>
<comment type="caution">
    <text evidence="7">The sequence shown here is derived from an EMBL/GenBank/DDBJ whole genome shotgun (WGS) entry which is preliminary data.</text>
</comment>
<dbReference type="RefSeq" id="WP_047815121.1">
    <property type="nucleotide sequence ID" value="NZ_LECT01000029.1"/>
</dbReference>
<organism evidence="7 8">
    <name type="scientific">Rhodopirellula islandica</name>
    <dbReference type="NCBI Taxonomy" id="595434"/>
    <lineage>
        <taxon>Bacteria</taxon>
        <taxon>Pseudomonadati</taxon>
        <taxon>Planctomycetota</taxon>
        <taxon>Planctomycetia</taxon>
        <taxon>Pirellulales</taxon>
        <taxon>Pirellulaceae</taxon>
        <taxon>Rhodopirellula</taxon>
    </lineage>
</organism>
<evidence type="ECO:0000313" key="8">
    <source>
        <dbReference type="Proteomes" id="UP000036367"/>
    </source>
</evidence>
<dbReference type="PATRIC" id="fig|595434.4.peg.3527"/>
<evidence type="ECO:0000256" key="1">
    <source>
        <dbReference type="ARBA" id="ARBA00001966"/>
    </source>
</evidence>
<comment type="cofactor">
    <cofactor evidence="1">
        <name>[4Fe-4S] cluster</name>
        <dbReference type="ChEBI" id="CHEBI:49883"/>
    </cofactor>
</comment>
<dbReference type="Gene3D" id="3.20.20.70">
    <property type="entry name" value="Aldolase class I"/>
    <property type="match status" value="1"/>
</dbReference>
<keyword evidence="8" id="KW-1185">Reference proteome</keyword>
<dbReference type="STRING" id="595434.RISK_003709"/>
<dbReference type="Gene3D" id="1.10.150.320">
    <property type="entry name" value="Photosystem II 12 kDa extrinsic protein"/>
    <property type="match status" value="1"/>
</dbReference>
<gene>
    <name evidence="7" type="ORF">RISK_003709</name>
</gene>
<keyword evidence="5" id="KW-0411">Iron-sulfur</keyword>
<proteinExistence type="predicted"/>
<dbReference type="SFLD" id="SFLDS00029">
    <property type="entry name" value="Radical_SAM"/>
    <property type="match status" value="1"/>
</dbReference>
<dbReference type="AlphaFoldDB" id="A0A0J1BC47"/>
<accession>A0A0J1BC47</accession>
<evidence type="ECO:0000256" key="3">
    <source>
        <dbReference type="ARBA" id="ARBA00022723"/>
    </source>
</evidence>
<evidence type="ECO:0000313" key="7">
    <source>
        <dbReference type="EMBL" id="KLU04123.1"/>
    </source>
</evidence>
<dbReference type="GO" id="GO:0051536">
    <property type="term" value="F:iron-sulfur cluster binding"/>
    <property type="evidence" value="ECO:0007669"/>
    <property type="project" value="UniProtKB-KW"/>
</dbReference>
<dbReference type="OrthoDB" id="9801154at2"/>